<gene>
    <name evidence="1" type="ORF">AWB77_04676</name>
</gene>
<name>A0A158CXF3_9BURK</name>
<evidence type="ECO:0000313" key="2">
    <source>
        <dbReference type="Proteomes" id="UP000054903"/>
    </source>
</evidence>
<dbReference type="STRING" id="1777138.AWB77_04676"/>
<protein>
    <submittedName>
        <fullName evidence="1">Uncharacterized protein</fullName>
    </submittedName>
</protein>
<evidence type="ECO:0000313" key="1">
    <source>
        <dbReference type="EMBL" id="SAK87028.1"/>
    </source>
</evidence>
<sequence>MNEVIIYLNPRFGAPRHTLALIQNANIEATIVAIQDGEVIIDMEGERA</sequence>
<accession>A0A158CXF3</accession>
<dbReference type="AlphaFoldDB" id="A0A158CXF3"/>
<dbReference type="RefSeq" id="WP_157694899.1">
    <property type="nucleotide sequence ID" value="NZ_FCNX02000012.1"/>
</dbReference>
<organism evidence="1 2">
    <name type="scientific">Caballeronia fortuita</name>
    <dbReference type="NCBI Taxonomy" id="1777138"/>
    <lineage>
        <taxon>Bacteria</taxon>
        <taxon>Pseudomonadati</taxon>
        <taxon>Pseudomonadota</taxon>
        <taxon>Betaproteobacteria</taxon>
        <taxon>Burkholderiales</taxon>
        <taxon>Burkholderiaceae</taxon>
        <taxon>Caballeronia</taxon>
    </lineage>
</organism>
<comment type="caution">
    <text evidence="1">The sequence shown here is derived from an EMBL/GenBank/DDBJ whole genome shotgun (WGS) entry which is preliminary data.</text>
</comment>
<dbReference type="EMBL" id="FCNX02000012">
    <property type="protein sequence ID" value="SAK87028.1"/>
    <property type="molecule type" value="Genomic_DNA"/>
</dbReference>
<proteinExistence type="predicted"/>
<dbReference type="Proteomes" id="UP000054903">
    <property type="component" value="Unassembled WGS sequence"/>
</dbReference>
<reference evidence="1" key="1">
    <citation type="submission" date="2016-01" db="EMBL/GenBank/DDBJ databases">
        <authorList>
            <person name="Peeters C."/>
        </authorList>
    </citation>
    <scope>NUCLEOTIDE SEQUENCE</scope>
    <source>
        <strain evidence="1">LMG 29320</strain>
    </source>
</reference>
<keyword evidence="2" id="KW-1185">Reference proteome</keyword>